<evidence type="ECO:0000256" key="2">
    <source>
        <dbReference type="SAM" id="SignalP"/>
    </source>
</evidence>
<dbReference type="PANTHER" id="PTHR35936">
    <property type="entry name" value="MEMBRANE-BOUND LYTIC MUREIN TRANSGLYCOSYLASE F"/>
    <property type="match status" value="1"/>
</dbReference>
<feature type="domain" description="Solute-binding protein family 3/N-terminal" evidence="3">
    <location>
        <begin position="40"/>
        <end position="271"/>
    </location>
</feature>
<dbReference type="Pfam" id="PF00497">
    <property type="entry name" value="SBP_bac_3"/>
    <property type="match status" value="1"/>
</dbReference>
<organism evidence="4 5">
    <name type="scientific">Breznakiella homolactica</name>
    <dbReference type="NCBI Taxonomy" id="2798577"/>
    <lineage>
        <taxon>Bacteria</taxon>
        <taxon>Pseudomonadati</taxon>
        <taxon>Spirochaetota</taxon>
        <taxon>Spirochaetia</taxon>
        <taxon>Spirochaetales</taxon>
        <taxon>Breznakiellaceae</taxon>
        <taxon>Breznakiella</taxon>
    </lineage>
</organism>
<evidence type="ECO:0000313" key="5">
    <source>
        <dbReference type="Proteomes" id="UP000595917"/>
    </source>
</evidence>
<dbReference type="KEGG" id="bhc:JFL75_20410"/>
<dbReference type="PANTHER" id="PTHR35936:SF17">
    <property type="entry name" value="ARGININE-BINDING EXTRACELLULAR PROTEIN ARTP"/>
    <property type="match status" value="1"/>
</dbReference>
<proteinExistence type="predicted"/>
<feature type="chain" id="PRO_5031361618" evidence="2">
    <location>
        <begin position="23"/>
        <end position="280"/>
    </location>
</feature>
<keyword evidence="5" id="KW-1185">Reference proteome</keyword>
<name>A0A7T8BAD7_9SPIR</name>
<reference evidence="4" key="1">
    <citation type="submission" date="2021-01" db="EMBL/GenBank/DDBJ databases">
        <title>Description of Breznakiella homolactica.</title>
        <authorList>
            <person name="Song Y."/>
            <person name="Brune A."/>
        </authorList>
    </citation>
    <scope>NUCLEOTIDE SEQUENCE</scope>
    <source>
        <strain evidence="4">RmG30</strain>
    </source>
</reference>
<dbReference type="Gene3D" id="3.40.190.10">
    <property type="entry name" value="Periplasmic binding protein-like II"/>
    <property type="match status" value="2"/>
</dbReference>
<evidence type="ECO:0000259" key="3">
    <source>
        <dbReference type="SMART" id="SM00062"/>
    </source>
</evidence>
<dbReference type="SUPFAM" id="SSF53850">
    <property type="entry name" value="Periplasmic binding protein-like II"/>
    <property type="match status" value="1"/>
</dbReference>
<gene>
    <name evidence="4" type="ORF">JFL75_20410</name>
</gene>
<feature type="signal peptide" evidence="2">
    <location>
        <begin position="1"/>
        <end position="22"/>
    </location>
</feature>
<evidence type="ECO:0000256" key="1">
    <source>
        <dbReference type="ARBA" id="ARBA00022729"/>
    </source>
</evidence>
<accession>A0A7T8BAD7</accession>
<dbReference type="RefSeq" id="WP_215626567.1">
    <property type="nucleotide sequence ID" value="NZ_CP067089.2"/>
</dbReference>
<dbReference type="InterPro" id="IPR001638">
    <property type="entry name" value="Solute-binding_3/MltF_N"/>
</dbReference>
<sequence length="280" mass="29946">MKLYKKLMVFAVLAAMALPVFAGGGEEKDTRLDNIRKSGKLVIGTSADYPPYEFHYLKNGQDVIGGFDIAIAEALAKDLGVTLEIKDMQFDGLLAALQAGTIDIVISGMSPTAERRKSVDFSTIYYYATHGVIVRQGDLAKYATVAALKDARLSAQKGTIQVGIAKTQIMGMSEEDAEKAVDVVKEVGSIKNLILDLKNGNVDAIVAELPVAQAYVRANADLGLAAPTFRDDDGGSAIAIKKGNPSLVTAVNTTLERLMAEGKIEEFFAEAQAIQEEQGQ</sequence>
<evidence type="ECO:0000313" key="4">
    <source>
        <dbReference type="EMBL" id="QQO09261.1"/>
    </source>
</evidence>
<dbReference type="SMART" id="SM00062">
    <property type="entry name" value="PBPb"/>
    <property type="match status" value="1"/>
</dbReference>
<dbReference type="Proteomes" id="UP000595917">
    <property type="component" value="Chromosome"/>
</dbReference>
<dbReference type="AlphaFoldDB" id="A0A7T8BAD7"/>
<dbReference type="EMBL" id="CP067089">
    <property type="protein sequence ID" value="QQO09261.1"/>
    <property type="molecule type" value="Genomic_DNA"/>
</dbReference>
<keyword evidence="1 2" id="KW-0732">Signal</keyword>
<protein>
    <submittedName>
        <fullName evidence="4">Transporter substrate-binding domain-containing protein</fullName>
    </submittedName>
</protein>